<dbReference type="Gramene" id="ABO98592">
    <property type="protein sequence ID" value="ABO98592"/>
    <property type="gene ID" value="OSTLU_26472"/>
</dbReference>
<dbReference type="HOGENOM" id="CLU_2945875_0_0_1"/>
<dbReference type="RefSeq" id="XP_001420299.1">
    <property type="nucleotide sequence ID" value="XM_001420262.1"/>
</dbReference>
<dbReference type="EMBL" id="CP000591">
    <property type="protein sequence ID" value="ABO98592.1"/>
    <property type="molecule type" value="Genomic_DNA"/>
</dbReference>
<dbReference type="GeneID" id="5004543"/>
<protein>
    <submittedName>
        <fullName evidence="2">Uncharacterized protein</fullName>
    </submittedName>
</protein>
<evidence type="ECO:0000313" key="2">
    <source>
        <dbReference type="EMBL" id="ABO98592.1"/>
    </source>
</evidence>
<feature type="region of interest" description="Disordered" evidence="1">
    <location>
        <begin position="1"/>
        <end position="27"/>
    </location>
</feature>
<name>A4S4N4_OSTLU</name>
<proteinExistence type="predicted"/>
<dbReference type="OrthoDB" id="10597388at2759"/>
<accession>A4S4N4</accession>
<dbReference type="AlphaFoldDB" id="A4S4N4"/>
<evidence type="ECO:0000313" key="3">
    <source>
        <dbReference type="Proteomes" id="UP000001568"/>
    </source>
</evidence>
<reference evidence="2 3" key="1">
    <citation type="journal article" date="2007" name="Proc. Natl. Acad. Sci. U.S.A.">
        <title>The tiny eukaryote Ostreococcus provides genomic insights into the paradox of plankton speciation.</title>
        <authorList>
            <person name="Palenik B."/>
            <person name="Grimwood J."/>
            <person name="Aerts A."/>
            <person name="Rouze P."/>
            <person name="Salamov A."/>
            <person name="Putnam N."/>
            <person name="Dupont C."/>
            <person name="Jorgensen R."/>
            <person name="Derelle E."/>
            <person name="Rombauts S."/>
            <person name="Zhou K."/>
            <person name="Otillar R."/>
            <person name="Merchant S.S."/>
            <person name="Podell S."/>
            <person name="Gaasterland T."/>
            <person name="Napoli C."/>
            <person name="Gendler K."/>
            <person name="Manuell A."/>
            <person name="Tai V."/>
            <person name="Vallon O."/>
            <person name="Piganeau G."/>
            <person name="Jancek S."/>
            <person name="Heijde M."/>
            <person name="Jabbari K."/>
            <person name="Bowler C."/>
            <person name="Lohr M."/>
            <person name="Robbens S."/>
            <person name="Werner G."/>
            <person name="Dubchak I."/>
            <person name="Pazour G.J."/>
            <person name="Ren Q."/>
            <person name="Paulsen I."/>
            <person name="Delwiche C."/>
            <person name="Schmutz J."/>
            <person name="Rokhsar D."/>
            <person name="Van de Peer Y."/>
            <person name="Moreau H."/>
            <person name="Grigoriev I.V."/>
        </authorList>
    </citation>
    <scope>NUCLEOTIDE SEQUENCE [LARGE SCALE GENOMIC DNA]</scope>
    <source>
        <strain evidence="2 3">CCE9901</strain>
    </source>
</reference>
<organism evidence="2 3">
    <name type="scientific">Ostreococcus lucimarinus (strain CCE9901)</name>
    <dbReference type="NCBI Taxonomy" id="436017"/>
    <lineage>
        <taxon>Eukaryota</taxon>
        <taxon>Viridiplantae</taxon>
        <taxon>Chlorophyta</taxon>
        <taxon>Mamiellophyceae</taxon>
        <taxon>Mamiellales</taxon>
        <taxon>Bathycoccaceae</taxon>
        <taxon>Ostreococcus</taxon>
    </lineage>
</organism>
<dbReference type="Proteomes" id="UP000001568">
    <property type="component" value="Chromosome 11"/>
</dbReference>
<keyword evidence="3" id="KW-1185">Reference proteome</keyword>
<dbReference type="KEGG" id="olu:OSTLU_26472"/>
<sequence length="60" mass="7125">MKQREAFRRSNAKTHKENERRNAIERQEKRLARWRAGVAMKREYEMKYGGGLGETTARGE</sequence>
<evidence type="ECO:0000256" key="1">
    <source>
        <dbReference type="SAM" id="MobiDB-lite"/>
    </source>
</evidence>
<gene>
    <name evidence="2" type="ORF">OSTLU_26472</name>
</gene>